<dbReference type="PROSITE" id="PS00615">
    <property type="entry name" value="C_TYPE_LECTIN_1"/>
    <property type="match status" value="1"/>
</dbReference>
<dbReference type="AlphaFoldDB" id="A0A672GLR2"/>
<dbReference type="Gene3D" id="3.10.100.10">
    <property type="entry name" value="Mannose-Binding Protein A, subunit A"/>
    <property type="match status" value="1"/>
</dbReference>
<reference evidence="3" key="3">
    <citation type="submission" date="2025-09" db="UniProtKB">
        <authorList>
            <consortium name="Ensembl"/>
        </authorList>
    </citation>
    <scope>IDENTIFICATION</scope>
</reference>
<dbReference type="InterPro" id="IPR018378">
    <property type="entry name" value="C-type_lectin_CS"/>
</dbReference>
<dbReference type="InParanoid" id="A0A672GLR2"/>
<protein>
    <recommendedName>
        <fullName evidence="2">C-type lectin domain-containing protein</fullName>
    </recommendedName>
</protein>
<dbReference type="InterPro" id="IPR016186">
    <property type="entry name" value="C-type_lectin-like/link_sf"/>
</dbReference>
<reference evidence="3" key="2">
    <citation type="submission" date="2025-08" db="UniProtKB">
        <authorList>
            <consortium name="Ensembl"/>
        </authorList>
    </citation>
    <scope>IDENTIFICATION</scope>
</reference>
<dbReference type="PANTHER" id="PTHR22803">
    <property type="entry name" value="MANNOSE, PHOSPHOLIPASE, LECTIN RECEPTOR RELATED"/>
    <property type="match status" value="1"/>
</dbReference>
<dbReference type="Pfam" id="PF00059">
    <property type="entry name" value="Lectin_C"/>
    <property type="match status" value="1"/>
</dbReference>
<dbReference type="OMA" id="AHNCEER"/>
<proteinExistence type="predicted"/>
<accession>A0A672GLR2</accession>
<dbReference type="SUPFAM" id="SSF56436">
    <property type="entry name" value="C-type lectin-like"/>
    <property type="match status" value="1"/>
</dbReference>
<reference evidence="3" key="1">
    <citation type="submission" date="2019-06" db="EMBL/GenBank/DDBJ databases">
        <authorList>
            <consortium name="Wellcome Sanger Institute Data Sharing"/>
        </authorList>
    </citation>
    <scope>NUCLEOTIDE SEQUENCE [LARGE SCALE GENOMIC DNA]</scope>
</reference>
<dbReference type="InterPro" id="IPR016187">
    <property type="entry name" value="CTDL_fold"/>
</dbReference>
<dbReference type="PROSITE" id="PS50041">
    <property type="entry name" value="C_TYPE_LECTIN_2"/>
    <property type="match status" value="1"/>
</dbReference>
<organism evidence="3 4">
    <name type="scientific">Salarias fasciatus</name>
    <name type="common">Jewelled blenny</name>
    <name type="synonym">Blennius fasciatus</name>
    <dbReference type="NCBI Taxonomy" id="181472"/>
    <lineage>
        <taxon>Eukaryota</taxon>
        <taxon>Metazoa</taxon>
        <taxon>Chordata</taxon>
        <taxon>Craniata</taxon>
        <taxon>Vertebrata</taxon>
        <taxon>Euteleostomi</taxon>
        <taxon>Actinopterygii</taxon>
        <taxon>Neopterygii</taxon>
        <taxon>Teleostei</taxon>
        <taxon>Neoteleostei</taxon>
        <taxon>Acanthomorphata</taxon>
        <taxon>Ovalentaria</taxon>
        <taxon>Blenniimorphae</taxon>
        <taxon>Blenniiformes</taxon>
        <taxon>Blennioidei</taxon>
        <taxon>Blenniidae</taxon>
        <taxon>Salariinae</taxon>
        <taxon>Salarias</taxon>
    </lineage>
</organism>
<keyword evidence="4" id="KW-1185">Reference proteome</keyword>
<sequence length="154" mass="17690">MTWDQNEPSGNQYRPAVACWDCGWDGLHDVWHSALFPFFCVRLEVAAERRLSWERALEHCERQDSALASISSQTEQLLAETEVQQSGVGGPVWIGLRFLVDRWLWVDGSELRFVAWAGIERGDRCPVLKRCGALSEQGLWENRDCAEEHHFICN</sequence>
<feature type="domain" description="C-type lectin" evidence="2">
    <location>
        <begin position="36"/>
        <end position="154"/>
    </location>
</feature>
<keyword evidence="1" id="KW-1015">Disulfide bond</keyword>
<evidence type="ECO:0000313" key="4">
    <source>
        <dbReference type="Proteomes" id="UP000472267"/>
    </source>
</evidence>
<evidence type="ECO:0000313" key="3">
    <source>
        <dbReference type="Ensembl" id="ENSSFAP00005017885.1"/>
    </source>
</evidence>
<name>A0A672GLR2_SALFA</name>
<dbReference type="Proteomes" id="UP000472267">
    <property type="component" value="Chromosome 6"/>
</dbReference>
<dbReference type="SMART" id="SM00034">
    <property type="entry name" value="CLECT"/>
    <property type="match status" value="1"/>
</dbReference>
<dbReference type="CDD" id="cd00037">
    <property type="entry name" value="CLECT"/>
    <property type="match status" value="1"/>
</dbReference>
<dbReference type="InterPro" id="IPR050111">
    <property type="entry name" value="C-type_lectin/snaclec_domain"/>
</dbReference>
<evidence type="ECO:0000256" key="1">
    <source>
        <dbReference type="ARBA" id="ARBA00023157"/>
    </source>
</evidence>
<dbReference type="Ensembl" id="ENSSFAT00005018610.1">
    <property type="protein sequence ID" value="ENSSFAP00005017885.1"/>
    <property type="gene ID" value="ENSSFAG00005009467.1"/>
</dbReference>
<dbReference type="InterPro" id="IPR001304">
    <property type="entry name" value="C-type_lectin-like"/>
</dbReference>
<evidence type="ECO:0000259" key="2">
    <source>
        <dbReference type="PROSITE" id="PS50041"/>
    </source>
</evidence>